<dbReference type="AlphaFoldDB" id="A0A8H4RPA0"/>
<comment type="caution">
    <text evidence="2">The sequence shown here is derived from an EMBL/GenBank/DDBJ whole genome shotgun (WGS) entry which is preliminary data.</text>
</comment>
<evidence type="ECO:0000313" key="3">
    <source>
        <dbReference type="Proteomes" id="UP000566819"/>
    </source>
</evidence>
<keyword evidence="3" id="KW-1185">Reference proteome</keyword>
<dbReference type="Proteomes" id="UP000566819">
    <property type="component" value="Unassembled WGS sequence"/>
</dbReference>
<dbReference type="EMBL" id="JAAMPI010000247">
    <property type="protein sequence ID" value="KAF4633590.1"/>
    <property type="molecule type" value="Genomic_DNA"/>
</dbReference>
<reference evidence="2 3" key="1">
    <citation type="submission" date="2020-03" db="EMBL/GenBank/DDBJ databases">
        <title>Draft Genome Sequence of Cudoniella acicularis.</title>
        <authorList>
            <person name="Buettner E."/>
            <person name="Kellner H."/>
        </authorList>
    </citation>
    <scope>NUCLEOTIDE SEQUENCE [LARGE SCALE GENOMIC DNA]</scope>
    <source>
        <strain evidence="2 3">DSM 108380</strain>
    </source>
</reference>
<sequence>MRQDPTYLTTWFTPLSAVVAVFINIPYILLKRLSFLEIVSLVFLFCEVAIIVPGWLLFSYHGPFKVPSVYEPVCEDTRQAQEDLDDGSAALADAFSGICANLFQVQRLADSGTRAVPVESFQSENIITVPHGHFEENHFCALGPAAISNVT</sequence>
<keyword evidence="1" id="KW-0812">Transmembrane</keyword>
<proteinExistence type="predicted"/>
<keyword evidence="1" id="KW-0472">Membrane</keyword>
<keyword evidence="1" id="KW-1133">Transmembrane helix</keyword>
<evidence type="ECO:0000256" key="1">
    <source>
        <dbReference type="SAM" id="Phobius"/>
    </source>
</evidence>
<feature type="transmembrane region" description="Helical" evidence="1">
    <location>
        <begin position="7"/>
        <end position="29"/>
    </location>
</feature>
<protein>
    <submittedName>
        <fullName evidence="2">Uncharacterized protein</fullName>
    </submittedName>
</protein>
<name>A0A8H4RPA0_9HELO</name>
<accession>A0A8H4RPA0</accession>
<organism evidence="2 3">
    <name type="scientific">Cudoniella acicularis</name>
    <dbReference type="NCBI Taxonomy" id="354080"/>
    <lineage>
        <taxon>Eukaryota</taxon>
        <taxon>Fungi</taxon>
        <taxon>Dikarya</taxon>
        <taxon>Ascomycota</taxon>
        <taxon>Pezizomycotina</taxon>
        <taxon>Leotiomycetes</taxon>
        <taxon>Helotiales</taxon>
        <taxon>Tricladiaceae</taxon>
        <taxon>Cudoniella</taxon>
    </lineage>
</organism>
<evidence type="ECO:0000313" key="2">
    <source>
        <dbReference type="EMBL" id="KAF4633590.1"/>
    </source>
</evidence>
<gene>
    <name evidence="2" type="ORF">G7Y89_g4524</name>
</gene>
<feature type="transmembrane region" description="Helical" evidence="1">
    <location>
        <begin position="35"/>
        <end position="58"/>
    </location>
</feature>